<accession>A0AAQ4E3C4</accession>
<proteinExistence type="predicted"/>
<keyword evidence="2" id="KW-1185">Reference proteome</keyword>
<dbReference type="EMBL" id="JARKHS020022949">
    <property type="protein sequence ID" value="KAK8769193.1"/>
    <property type="molecule type" value="Genomic_DNA"/>
</dbReference>
<sequence>MHKYSDDATGTAAADFESWKDHEEKTELVHFVLSGGTKHLASGRTKKYLACHRSGLYVKTGRECLQHDCLARTSLSGTCFW</sequence>
<evidence type="ECO:0000313" key="1">
    <source>
        <dbReference type="EMBL" id="KAK8769193.1"/>
    </source>
</evidence>
<dbReference type="Proteomes" id="UP001321473">
    <property type="component" value="Unassembled WGS sequence"/>
</dbReference>
<gene>
    <name evidence="1" type="ORF">V5799_014339</name>
</gene>
<comment type="caution">
    <text evidence="1">The sequence shown here is derived from an EMBL/GenBank/DDBJ whole genome shotgun (WGS) entry which is preliminary data.</text>
</comment>
<dbReference type="AlphaFoldDB" id="A0AAQ4E3C4"/>
<evidence type="ECO:0000313" key="2">
    <source>
        <dbReference type="Proteomes" id="UP001321473"/>
    </source>
</evidence>
<name>A0AAQ4E3C4_AMBAM</name>
<protein>
    <submittedName>
        <fullName evidence="1">Uncharacterized protein</fullName>
    </submittedName>
</protein>
<reference evidence="1 2" key="1">
    <citation type="journal article" date="2023" name="Arcadia Sci">
        <title>De novo assembly of a long-read Amblyomma americanum tick genome.</title>
        <authorList>
            <person name="Chou S."/>
            <person name="Poskanzer K.E."/>
            <person name="Rollins M."/>
            <person name="Thuy-Boun P.S."/>
        </authorList>
    </citation>
    <scope>NUCLEOTIDE SEQUENCE [LARGE SCALE GENOMIC DNA]</scope>
    <source>
        <strain evidence="1">F_SG_1</strain>
        <tissue evidence="1">Salivary glands</tissue>
    </source>
</reference>
<organism evidence="1 2">
    <name type="scientific">Amblyomma americanum</name>
    <name type="common">Lone star tick</name>
    <dbReference type="NCBI Taxonomy" id="6943"/>
    <lineage>
        <taxon>Eukaryota</taxon>
        <taxon>Metazoa</taxon>
        <taxon>Ecdysozoa</taxon>
        <taxon>Arthropoda</taxon>
        <taxon>Chelicerata</taxon>
        <taxon>Arachnida</taxon>
        <taxon>Acari</taxon>
        <taxon>Parasitiformes</taxon>
        <taxon>Ixodida</taxon>
        <taxon>Ixodoidea</taxon>
        <taxon>Ixodidae</taxon>
        <taxon>Amblyomminae</taxon>
        <taxon>Amblyomma</taxon>
    </lineage>
</organism>